<reference evidence="2 3" key="2">
    <citation type="journal article" date="2017" name="Front. Plant Sci.">
        <title>Gene Classification and Mining of Molecular Markers Useful in Red Clover (Trifolium pratense) Breeding.</title>
        <authorList>
            <person name="Istvanek J."/>
            <person name="Dluhosova J."/>
            <person name="Dluhos P."/>
            <person name="Patkova L."/>
            <person name="Nedelnik J."/>
            <person name="Repkova J."/>
        </authorList>
    </citation>
    <scope>NUCLEOTIDE SEQUENCE [LARGE SCALE GENOMIC DNA]</scope>
    <source>
        <strain evidence="3">cv. Tatra</strain>
        <tissue evidence="2">Young leaves</tissue>
    </source>
</reference>
<feature type="non-terminal residue" evidence="2">
    <location>
        <position position="142"/>
    </location>
</feature>
<reference evidence="2 3" key="1">
    <citation type="journal article" date="2014" name="Am. J. Bot.">
        <title>Genome assembly and annotation for red clover (Trifolium pratense; Fabaceae).</title>
        <authorList>
            <person name="Istvanek J."/>
            <person name="Jaros M."/>
            <person name="Krenek A."/>
            <person name="Repkova J."/>
        </authorList>
    </citation>
    <scope>NUCLEOTIDE SEQUENCE [LARGE SCALE GENOMIC DNA]</scope>
    <source>
        <strain evidence="3">cv. Tatra</strain>
        <tissue evidence="2">Young leaves</tissue>
    </source>
</reference>
<organism evidence="2 3">
    <name type="scientific">Trifolium pratense</name>
    <name type="common">Red clover</name>
    <dbReference type="NCBI Taxonomy" id="57577"/>
    <lineage>
        <taxon>Eukaryota</taxon>
        <taxon>Viridiplantae</taxon>
        <taxon>Streptophyta</taxon>
        <taxon>Embryophyta</taxon>
        <taxon>Tracheophyta</taxon>
        <taxon>Spermatophyta</taxon>
        <taxon>Magnoliopsida</taxon>
        <taxon>eudicotyledons</taxon>
        <taxon>Gunneridae</taxon>
        <taxon>Pentapetalae</taxon>
        <taxon>rosids</taxon>
        <taxon>fabids</taxon>
        <taxon>Fabales</taxon>
        <taxon>Fabaceae</taxon>
        <taxon>Papilionoideae</taxon>
        <taxon>50 kb inversion clade</taxon>
        <taxon>NPAAA clade</taxon>
        <taxon>Hologalegina</taxon>
        <taxon>IRL clade</taxon>
        <taxon>Trifolieae</taxon>
        <taxon>Trifolium</taxon>
    </lineage>
</organism>
<evidence type="ECO:0000313" key="3">
    <source>
        <dbReference type="Proteomes" id="UP000236291"/>
    </source>
</evidence>
<sequence>MKSQGVFEDRLELLKGISGAFRPGVLTALMGVSGAGKTTLMDVLAGRKTGGYIDGNITISGYPKNQKTFARISGYCEQFDIHSPNVTVYESLLYSAWLRLPPEVDKATRKMFIEEVMELVELNSLREALVGLPGENGLSTEQ</sequence>
<feature type="domain" description="ABC transporter" evidence="1">
    <location>
        <begin position="14"/>
        <end position="132"/>
    </location>
</feature>
<dbReference type="AlphaFoldDB" id="A0A2K3JU93"/>
<evidence type="ECO:0000259" key="1">
    <source>
        <dbReference type="Pfam" id="PF00005"/>
    </source>
</evidence>
<dbReference type="STRING" id="57577.A0A2K3JU93"/>
<comment type="caution">
    <text evidence="2">The sequence shown here is derived from an EMBL/GenBank/DDBJ whole genome shotgun (WGS) entry which is preliminary data.</text>
</comment>
<dbReference type="FunFam" id="3.40.50.300:FF:003489">
    <property type="entry name" value="ABC transporter G family member 39"/>
    <property type="match status" value="1"/>
</dbReference>
<accession>A0A2K3JU93</accession>
<dbReference type="GO" id="GO:0016887">
    <property type="term" value="F:ATP hydrolysis activity"/>
    <property type="evidence" value="ECO:0007669"/>
    <property type="project" value="InterPro"/>
</dbReference>
<dbReference type="Pfam" id="PF00005">
    <property type="entry name" value="ABC_tran"/>
    <property type="match status" value="1"/>
</dbReference>
<name>A0A2K3JU93_TRIPR</name>
<evidence type="ECO:0000313" key="2">
    <source>
        <dbReference type="EMBL" id="PNX57602.1"/>
    </source>
</evidence>
<dbReference type="PANTHER" id="PTHR48040">
    <property type="entry name" value="PLEIOTROPIC DRUG RESISTANCE PROTEIN 1-LIKE ISOFORM X1"/>
    <property type="match status" value="1"/>
</dbReference>
<dbReference type="EMBL" id="ASHM01124244">
    <property type="protein sequence ID" value="PNX57602.1"/>
    <property type="molecule type" value="Genomic_DNA"/>
</dbReference>
<proteinExistence type="predicted"/>
<dbReference type="PANTHER" id="PTHR48040:SF20">
    <property type="entry name" value="PLEIOTROPIC DRUG RESISTANCE PROTEIN 1"/>
    <property type="match status" value="1"/>
</dbReference>
<dbReference type="Gene3D" id="3.40.50.300">
    <property type="entry name" value="P-loop containing nucleotide triphosphate hydrolases"/>
    <property type="match status" value="1"/>
</dbReference>
<gene>
    <name evidence="2" type="ORF">L195_g058776</name>
</gene>
<dbReference type="InterPro" id="IPR003439">
    <property type="entry name" value="ABC_transporter-like_ATP-bd"/>
</dbReference>
<dbReference type="Proteomes" id="UP000236291">
    <property type="component" value="Unassembled WGS sequence"/>
</dbReference>
<dbReference type="InterPro" id="IPR027417">
    <property type="entry name" value="P-loop_NTPase"/>
</dbReference>
<protein>
    <submittedName>
        <fullName evidence="2">Pleiotropic drug resistance protein 1-like</fullName>
    </submittedName>
</protein>
<dbReference type="SUPFAM" id="SSF52540">
    <property type="entry name" value="P-loop containing nucleoside triphosphate hydrolases"/>
    <property type="match status" value="1"/>
</dbReference>
<dbReference type="GO" id="GO:0005524">
    <property type="term" value="F:ATP binding"/>
    <property type="evidence" value="ECO:0007669"/>
    <property type="project" value="InterPro"/>
</dbReference>